<proteinExistence type="predicted"/>
<evidence type="ECO:0000259" key="2">
    <source>
        <dbReference type="Pfam" id="PF18962"/>
    </source>
</evidence>
<keyword evidence="4" id="KW-1185">Reference proteome</keyword>
<gene>
    <name evidence="3" type="ORF">HWI92_23675</name>
</gene>
<reference evidence="3 4" key="1">
    <citation type="submission" date="2020-06" db="EMBL/GenBank/DDBJ databases">
        <title>Dyadobacter sandarakinus sp. nov., isolated from the soil of the Arctic Yellow River Station.</title>
        <authorList>
            <person name="Zhang Y."/>
            <person name="Peng F."/>
        </authorList>
    </citation>
    <scope>NUCLEOTIDE SEQUENCE [LARGE SCALE GENOMIC DNA]</scope>
    <source>
        <strain evidence="3 4">Q3-56</strain>
    </source>
</reference>
<organism evidence="3 4">
    <name type="scientific">Dyadobacter sandarakinus</name>
    <dbReference type="NCBI Taxonomy" id="2747268"/>
    <lineage>
        <taxon>Bacteria</taxon>
        <taxon>Pseudomonadati</taxon>
        <taxon>Bacteroidota</taxon>
        <taxon>Cytophagia</taxon>
        <taxon>Cytophagales</taxon>
        <taxon>Spirosomataceae</taxon>
        <taxon>Dyadobacter</taxon>
    </lineage>
</organism>
<feature type="signal peptide" evidence="1">
    <location>
        <begin position="1"/>
        <end position="19"/>
    </location>
</feature>
<evidence type="ECO:0000256" key="1">
    <source>
        <dbReference type="SAM" id="SignalP"/>
    </source>
</evidence>
<dbReference type="NCBIfam" id="TIGR04183">
    <property type="entry name" value="Por_Secre_tail"/>
    <property type="match status" value="1"/>
</dbReference>
<evidence type="ECO:0000313" key="3">
    <source>
        <dbReference type="EMBL" id="QRR03700.1"/>
    </source>
</evidence>
<keyword evidence="1" id="KW-0732">Signal</keyword>
<name>A0ABX7ID14_9BACT</name>
<accession>A0ABX7ID14</accession>
<dbReference type="Pfam" id="PF18962">
    <property type="entry name" value="Por_Secre_tail"/>
    <property type="match status" value="1"/>
</dbReference>
<dbReference type="InterPro" id="IPR026444">
    <property type="entry name" value="Secre_tail"/>
</dbReference>
<dbReference type="Proteomes" id="UP000612680">
    <property type="component" value="Chromosome"/>
</dbReference>
<sequence length="736" mass="79605">MNFLLKLVIAGGIVCPLAAAPIDSMVNVSGGTDSLLVNDVDENEGKGGSATLLDLNNSYTIANPYVNPDDAPFTISTKRTAEAAAPLAARVSCGGRIWTDGEYLGRTQDDRPVYTRITENRIYLNWAGEVSGNIFILFHLKEGTFPATSQNDVLINACVNPVDPSTARVNLLGRRGDVITCNNIDMVNGDRLGVFVDNGAQTFQYIKYVDGLLRVMIKQGINDTRNDNYTMSLMPETIQEAHGSTMDAKYKGKFTLDMLNGCFWPVAPKPATPLADSNCPSGPVLSGSPGNISQTGLRFNYTGSGISTIKWRIKSNGTEVRSGTTIDLGGSTSVTIGYLSLSPGTYILEIEGGNCSSTISSTAFTIEQPGIPNCQNGPAINGISNITPASATIAYGGSNLHIFSWRILQNSYAVASGQTDYISNNSAALVFNYLNNGNYTLEVTPVDCKAAPVTQAFSVSATDTRPTCQRGPNLVSVLSSNNNAVEFLFDGENIFAIDWKIMDGTTPVRQNRVAPQSNHPTAQFATLPNGVYTLQITGGNCKSTASATRFGINLPLPITIANFEGKVAEKGVELSWEVVAEQDGKEFEILRYDEQLKNGRTIGKVALLDQRTGWYHFTDENPLMGINYYQLKQIDADGTFTKSKIISVNPMLLTQTIVAPNPAQEYVDVQFSSRTSGLSEVHIYNNAGVAVGASQIRITEGKNSHRINVKRFPAGNYFLKISHEGEENKLRFTKVN</sequence>
<feature type="chain" id="PRO_5046837832" evidence="1">
    <location>
        <begin position="20"/>
        <end position="736"/>
    </location>
</feature>
<protein>
    <submittedName>
        <fullName evidence="3">T9SS type A sorting domain-containing protein</fullName>
    </submittedName>
</protein>
<feature type="domain" description="Secretion system C-terminal sorting" evidence="2">
    <location>
        <begin position="660"/>
        <end position="727"/>
    </location>
</feature>
<evidence type="ECO:0000313" key="4">
    <source>
        <dbReference type="Proteomes" id="UP000612680"/>
    </source>
</evidence>
<dbReference type="EMBL" id="CP056775">
    <property type="protein sequence ID" value="QRR03700.1"/>
    <property type="molecule type" value="Genomic_DNA"/>
</dbReference>
<dbReference type="RefSeq" id="WP_204659891.1">
    <property type="nucleotide sequence ID" value="NZ_CP056775.1"/>
</dbReference>